<gene>
    <name evidence="2" type="ORF">ACELLULO517_15960</name>
</gene>
<feature type="signal peptide" evidence="1">
    <location>
        <begin position="1"/>
        <end position="28"/>
    </location>
</feature>
<dbReference type="RefSeq" id="WP_227308408.1">
    <property type="nucleotide sequence ID" value="NZ_JAESVA010000005.1"/>
</dbReference>
<feature type="chain" id="PRO_5037673937" evidence="1">
    <location>
        <begin position="29"/>
        <end position="454"/>
    </location>
</feature>
<reference evidence="2 3" key="1">
    <citation type="journal article" date="2021" name="Microorganisms">
        <title>Acidisoma silvae sp. nov. and Acidisomacellulosilytica sp. nov., Two Acidophilic Bacteria Isolated from Decaying Wood, Hydrolyzing Cellulose and Producing Poly-3-hydroxybutyrate.</title>
        <authorList>
            <person name="Mieszkin S."/>
            <person name="Pouder E."/>
            <person name="Uroz S."/>
            <person name="Simon-Colin C."/>
            <person name="Alain K."/>
        </authorList>
    </citation>
    <scope>NUCLEOTIDE SEQUENCE [LARGE SCALE GENOMIC DNA]</scope>
    <source>
        <strain evidence="2 3">HW T5.17</strain>
    </source>
</reference>
<keyword evidence="3" id="KW-1185">Reference proteome</keyword>
<keyword evidence="1" id="KW-0732">Signal</keyword>
<dbReference type="AlphaFoldDB" id="A0A964E4R9"/>
<sequence length="454" mass="48962">MPRVTHNTSALPRISLICVLALPMSALAGVQGDTSGLDNGPVKPIRAQSADRFLSSLGVNTHVDQGYDPKTYIEPLRYLGVRAVRDGIRHIDSDVMIAKATGLRFDITGYGDLDGELDAGRTLAKAGALLALEGPNEPNNFPIHFHGEQGGGQGHSWKAVAAFQSALYQAVQTDPLLKTHPVFGPSETGAETDNVGLQFRTTPKDFAGAAPPDTRYSDDLNVHNYVSGTQGGYSNNQAWSAADPVLNGRWDGLYGNSGRTWLRQYQGYSNAALLLQPRVTTETGWDSISDPGGEAAQAAVLSNTYLAQFKRGWRFTFIYELKDEEGGTGHQGLFAGDRAKPAAVYIHNLTTILADRHPLPQPGELAFSIKTGATTVHDLLLQKSSGEFDLVIWDERKTGQDSISVTFGKPQALMEVFDIAKGVAPQQSLHNVSLANLTLSDHAVIIRIPPPARQ</sequence>
<evidence type="ECO:0000313" key="2">
    <source>
        <dbReference type="EMBL" id="MCB8881744.1"/>
    </source>
</evidence>
<evidence type="ECO:0000313" key="3">
    <source>
        <dbReference type="Proteomes" id="UP000721844"/>
    </source>
</evidence>
<accession>A0A964E4R9</accession>
<dbReference type="Proteomes" id="UP000721844">
    <property type="component" value="Unassembled WGS sequence"/>
</dbReference>
<dbReference type="EMBL" id="JAESVA010000005">
    <property type="protein sequence ID" value="MCB8881744.1"/>
    <property type="molecule type" value="Genomic_DNA"/>
</dbReference>
<evidence type="ECO:0000256" key="1">
    <source>
        <dbReference type="SAM" id="SignalP"/>
    </source>
</evidence>
<organism evidence="2 3">
    <name type="scientific">Acidisoma cellulosilyticum</name>
    <dbReference type="NCBI Taxonomy" id="2802395"/>
    <lineage>
        <taxon>Bacteria</taxon>
        <taxon>Pseudomonadati</taxon>
        <taxon>Pseudomonadota</taxon>
        <taxon>Alphaproteobacteria</taxon>
        <taxon>Acetobacterales</taxon>
        <taxon>Acidocellaceae</taxon>
        <taxon>Acidisoma</taxon>
    </lineage>
</organism>
<proteinExistence type="predicted"/>
<dbReference type="SUPFAM" id="SSF51445">
    <property type="entry name" value="(Trans)glycosidases"/>
    <property type="match status" value="1"/>
</dbReference>
<dbReference type="InterPro" id="IPR017853">
    <property type="entry name" value="GH"/>
</dbReference>
<name>A0A964E4R9_9PROT</name>
<comment type="caution">
    <text evidence="2">The sequence shown here is derived from an EMBL/GenBank/DDBJ whole genome shotgun (WGS) entry which is preliminary data.</text>
</comment>
<protein>
    <submittedName>
        <fullName evidence="2">Uncharacterized protein</fullName>
    </submittedName>
</protein>